<protein>
    <submittedName>
        <fullName evidence="2">Uncharacterized protein</fullName>
    </submittedName>
</protein>
<dbReference type="Proteomes" id="UP000070054">
    <property type="component" value="Unassembled WGS sequence"/>
</dbReference>
<comment type="caution">
    <text evidence="2">The sequence shown here is derived from an EMBL/GenBank/DDBJ whole genome shotgun (WGS) entry which is preliminary data.</text>
</comment>
<accession>A0A135SM26</accession>
<keyword evidence="1" id="KW-0812">Transmembrane</keyword>
<evidence type="ECO:0000313" key="3">
    <source>
        <dbReference type="Proteomes" id="UP000070054"/>
    </source>
</evidence>
<proteinExistence type="predicted"/>
<gene>
    <name evidence="2" type="ORF">CNYM01_08384</name>
</gene>
<dbReference type="AlphaFoldDB" id="A0A135SM26"/>
<evidence type="ECO:0000313" key="2">
    <source>
        <dbReference type="EMBL" id="KXH36932.1"/>
    </source>
</evidence>
<dbReference type="EMBL" id="JEMN01001453">
    <property type="protein sequence ID" value="KXH36932.1"/>
    <property type="molecule type" value="Genomic_DNA"/>
</dbReference>
<evidence type="ECO:0000256" key="1">
    <source>
        <dbReference type="SAM" id="Phobius"/>
    </source>
</evidence>
<keyword evidence="3" id="KW-1185">Reference proteome</keyword>
<feature type="transmembrane region" description="Helical" evidence="1">
    <location>
        <begin position="57"/>
        <end position="77"/>
    </location>
</feature>
<sequence length="157" mass="17981">MKGSGAFNSKEFNMSSTPWELKNGTKIPYEDVRVKYRVNQAERIIFYNRPTLQKSPWLYLLLAIQPFMTAIILRLTVMLHSKPLGKRIGLVSILSGIDSRSLSSLAGASLPEELSRPVRLTMFSVQTGDKKMIQYRIEAFSEGWKQNRKLPGKVFYH</sequence>
<reference evidence="2 3" key="1">
    <citation type="submission" date="2014-02" db="EMBL/GenBank/DDBJ databases">
        <title>The genome sequence of Colletotrichum nymphaeae SA-01.</title>
        <authorList>
            <person name="Baroncelli R."/>
            <person name="Thon M.R."/>
        </authorList>
    </citation>
    <scope>NUCLEOTIDE SEQUENCE [LARGE SCALE GENOMIC DNA]</scope>
    <source>
        <strain evidence="2 3">SA-01</strain>
    </source>
</reference>
<organism evidence="2 3">
    <name type="scientific">Colletotrichum nymphaeae SA-01</name>
    <dbReference type="NCBI Taxonomy" id="1460502"/>
    <lineage>
        <taxon>Eukaryota</taxon>
        <taxon>Fungi</taxon>
        <taxon>Dikarya</taxon>
        <taxon>Ascomycota</taxon>
        <taxon>Pezizomycotina</taxon>
        <taxon>Sordariomycetes</taxon>
        <taxon>Hypocreomycetidae</taxon>
        <taxon>Glomerellales</taxon>
        <taxon>Glomerellaceae</taxon>
        <taxon>Colletotrichum</taxon>
        <taxon>Colletotrichum acutatum species complex</taxon>
    </lineage>
</organism>
<name>A0A135SM26_9PEZI</name>
<keyword evidence="1" id="KW-0472">Membrane</keyword>
<keyword evidence="1" id="KW-1133">Transmembrane helix</keyword>